<gene>
    <name evidence="4" type="ORF">AK812_SmicGene15476</name>
</gene>
<feature type="signal peptide" evidence="2">
    <location>
        <begin position="1"/>
        <end position="18"/>
    </location>
</feature>
<reference evidence="4 5" key="1">
    <citation type="submission" date="2016-02" db="EMBL/GenBank/DDBJ databases">
        <title>Genome analysis of coral dinoflagellate symbionts highlights evolutionary adaptations to a symbiotic lifestyle.</title>
        <authorList>
            <person name="Aranda M."/>
            <person name="Li Y."/>
            <person name="Liew Y.J."/>
            <person name="Baumgarten S."/>
            <person name="Simakov O."/>
            <person name="Wilson M."/>
            <person name="Piel J."/>
            <person name="Ashoor H."/>
            <person name="Bougouffa S."/>
            <person name="Bajic V.B."/>
            <person name="Ryu T."/>
            <person name="Ravasi T."/>
            <person name="Bayer T."/>
            <person name="Micklem G."/>
            <person name="Kim H."/>
            <person name="Bhak J."/>
            <person name="Lajeunesse T.C."/>
            <person name="Voolstra C.R."/>
        </authorList>
    </citation>
    <scope>NUCLEOTIDE SEQUENCE [LARGE SCALE GENOMIC DNA]</scope>
    <source>
        <strain evidence="4 5">CCMP2467</strain>
    </source>
</reference>
<evidence type="ECO:0000256" key="1">
    <source>
        <dbReference type="SAM" id="MobiDB-lite"/>
    </source>
</evidence>
<keyword evidence="2" id="KW-0732">Signal</keyword>
<sequence length="965" mass="107170">MLRHSMRAWILVVPAIEAIVKDLEENLGGPTQADCSDPVNDIVRENCKQGSPATEWDINAAGSSSIQGFATQSSYVVGEQVLFKVKTSSRKYRFDIYRLGWYNASGARHVATLRPSAALPQEQPECYKDDLTLLVDCGNWAVSAAWLVPTDVVPGIFFARLVMEDPPEYWRTDASEIMPSPKFANRNWNYSRMPPCGPEQCPALVHAYGAQRHLSGDMMSNALKEPHASHVYFVIRQDVRKTDVLLQTIDTTWRAYNNYAAPSTYGVLPLARHNLNLSDAWQNRRAYKVSYNAPLLTRDTRAVNTLFNAEMPAVRWLERHGYDIQYWTGADAHARGEEIPRRARVYVSVGHDEYWSGEQRRHVEAARDAGVHLHFWSGNEVYWKVRWESSPVNGEPMRTMVVYKESQESFKIDPEPKLWTGTFRDSKAFNPEGANPENSLTGTIFTVNAWRHDALEIPGAFAKLRVWRHTDVALMKLTQKAVLLKGLLGHEWDEDLDNGFRPEGLIRLSETHVDNVQAIVDHGACFDSGSATHHLTLYKAKSGALVFGAGTVQWAWGLDNFHDSVTGMNNMWESEYNTRIGVDPSGPDSVVQQATLNLFADMGVQAPILGAGMVRPSASTDDEGPVISSVSMMADSGPRKNFVVRATDSAGEVAAVEWSFDGRRWHPMKRQLREPDRWSMETPTPAFQGELELWFRAVDDSLNIGKISLKRGSGAQHVAAPAPGPSMHRGGKPDSMKGSGRGGLGLPHRRDPRTDRDRAMAMPAGAGSHRREYQHFYGESTDMVSEEYWSSDGAWGAGDAWREWEHEGAGLEEGGWAPPPAPASNFGDLERRIDTMSQEFTENLRRISEKDNEKFDLIFSILQQLQNRQAQLEETVRVLQTQVGATTTFGSVGSVSTIEEDVGSVNISSPASGVAGSVTSGSSNMVPVSNVMVVCQPNGMMQQMQQMPQVMLLCCAPDAKGSTQP</sequence>
<dbReference type="OrthoDB" id="199238at2759"/>
<evidence type="ECO:0000256" key="2">
    <source>
        <dbReference type="SAM" id="SignalP"/>
    </source>
</evidence>
<dbReference type="Proteomes" id="UP000186817">
    <property type="component" value="Unassembled WGS sequence"/>
</dbReference>
<dbReference type="AlphaFoldDB" id="A0A1Q9E2Y0"/>
<dbReference type="EMBL" id="LSRX01000282">
    <property type="protein sequence ID" value="OLQ01782.1"/>
    <property type="molecule type" value="Genomic_DNA"/>
</dbReference>
<protein>
    <recommendedName>
        <fullName evidence="3">N,N-dimethylformamidase beta subunit-like C-terminal domain-containing protein</fullName>
    </recommendedName>
</protein>
<dbReference type="OMA" id="SANEAYW"/>
<evidence type="ECO:0000313" key="4">
    <source>
        <dbReference type="EMBL" id="OLQ01782.1"/>
    </source>
</evidence>
<feature type="compositionally biased region" description="Basic and acidic residues" evidence="1">
    <location>
        <begin position="748"/>
        <end position="759"/>
    </location>
</feature>
<feature type="domain" description="N,N-dimethylformamidase beta subunit-like C-terminal" evidence="3">
    <location>
        <begin position="94"/>
        <end position="560"/>
    </location>
</feature>
<name>A0A1Q9E2Y0_SYMMI</name>
<keyword evidence="5" id="KW-1185">Reference proteome</keyword>
<comment type="caution">
    <text evidence="4">The sequence shown here is derived from an EMBL/GenBank/DDBJ whole genome shotgun (WGS) entry which is preliminary data.</text>
</comment>
<accession>A0A1Q9E2Y0</accession>
<organism evidence="4 5">
    <name type="scientific">Symbiodinium microadriaticum</name>
    <name type="common">Dinoflagellate</name>
    <name type="synonym">Zooxanthella microadriatica</name>
    <dbReference type="NCBI Taxonomy" id="2951"/>
    <lineage>
        <taxon>Eukaryota</taxon>
        <taxon>Sar</taxon>
        <taxon>Alveolata</taxon>
        <taxon>Dinophyceae</taxon>
        <taxon>Suessiales</taxon>
        <taxon>Symbiodiniaceae</taxon>
        <taxon>Symbiodinium</taxon>
    </lineage>
</organism>
<feature type="region of interest" description="Disordered" evidence="1">
    <location>
        <begin position="715"/>
        <end position="767"/>
    </location>
</feature>
<evidence type="ECO:0000259" key="3">
    <source>
        <dbReference type="Pfam" id="PF20254"/>
    </source>
</evidence>
<proteinExistence type="predicted"/>
<dbReference type="InterPro" id="IPR046540">
    <property type="entry name" value="DMFA2_C"/>
</dbReference>
<feature type="chain" id="PRO_5012050920" description="N,N-dimethylformamidase beta subunit-like C-terminal domain-containing protein" evidence="2">
    <location>
        <begin position="19"/>
        <end position="965"/>
    </location>
</feature>
<evidence type="ECO:0000313" key="5">
    <source>
        <dbReference type="Proteomes" id="UP000186817"/>
    </source>
</evidence>
<dbReference type="Pfam" id="PF20254">
    <property type="entry name" value="DMFA2_C"/>
    <property type="match status" value="1"/>
</dbReference>